<reference evidence="2" key="1">
    <citation type="submission" date="2016-10" db="EMBL/GenBank/DDBJ databases">
        <authorList>
            <person name="Varghese N."/>
            <person name="Submissions S."/>
        </authorList>
    </citation>
    <scope>NUCLEOTIDE SEQUENCE [LARGE SCALE GENOMIC DNA]</scope>
    <source>
        <strain evidence="2">CGMCC 1.1761</strain>
    </source>
</reference>
<dbReference type="RefSeq" id="WP_091438594.1">
    <property type="nucleotide sequence ID" value="NZ_FMTP01000002.1"/>
</dbReference>
<name>A0A1G4RXI8_9HYPH</name>
<dbReference type="AlphaFoldDB" id="A0A1G4RXI8"/>
<evidence type="ECO:0000313" key="1">
    <source>
        <dbReference type="EMBL" id="SCW61653.1"/>
    </source>
</evidence>
<organism evidence="1 2">
    <name type="scientific">Ancylobacter rudongensis</name>
    <dbReference type="NCBI Taxonomy" id="177413"/>
    <lineage>
        <taxon>Bacteria</taxon>
        <taxon>Pseudomonadati</taxon>
        <taxon>Pseudomonadota</taxon>
        <taxon>Alphaproteobacteria</taxon>
        <taxon>Hyphomicrobiales</taxon>
        <taxon>Xanthobacteraceae</taxon>
        <taxon>Ancylobacter</taxon>
    </lineage>
</organism>
<dbReference type="STRING" id="177413.SAMN05660859_2017"/>
<protein>
    <submittedName>
        <fullName evidence="1">Uncharacterized protein</fullName>
    </submittedName>
</protein>
<proteinExistence type="predicted"/>
<dbReference type="EMBL" id="FMTP01000002">
    <property type="protein sequence ID" value="SCW61653.1"/>
    <property type="molecule type" value="Genomic_DNA"/>
</dbReference>
<gene>
    <name evidence="1" type="ORF">SAMN05660859_2017</name>
</gene>
<dbReference type="Proteomes" id="UP000198889">
    <property type="component" value="Unassembled WGS sequence"/>
</dbReference>
<evidence type="ECO:0000313" key="2">
    <source>
        <dbReference type="Proteomes" id="UP000198889"/>
    </source>
</evidence>
<sequence>MGEFWVFENWTHNYIRVHRRNCCMCNNGRGIHTGAPERNGRWHPAETREQALLLAQRLGKTIIAECATCGG</sequence>
<keyword evidence="2" id="KW-1185">Reference proteome</keyword>
<accession>A0A1G4RXI8</accession>